<dbReference type="SUPFAM" id="SSF48619">
    <property type="entry name" value="Phospholipase A2, PLA2"/>
    <property type="match status" value="1"/>
</dbReference>
<name>A0ABN4C850_9CORY</name>
<keyword evidence="2" id="KW-1185">Reference proteome</keyword>
<dbReference type="InterPro" id="IPR036444">
    <property type="entry name" value="PLipase_A2_dom_sf"/>
</dbReference>
<reference evidence="2" key="1">
    <citation type="submission" date="2013-02" db="EMBL/GenBank/DDBJ databases">
        <title>The complete genome sequence of Corynebacterium casei LMG S-19264 (=DSM 44701).</title>
        <authorList>
            <person name="Ruckert C."/>
            <person name="Albersmeier A."/>
            <person name="Kalinowski J."/>
        </authorList>
    </citation>
    <scope>NUCLEOTIDE SEQUENCE [LARGE SCALE GENOMIC DNA]</scope>
    <source>
        <strain evidence="2">LMG S-19264</strain>
    </source>
</reference>
<sequence length="195" mass="21476">MHPYSQRTLSNHIATLALTLLAAFSAIMISSNVPSNATTEDNVDSSLQADKYPTESEIHLTLDKYATTNLDGSTFYDVNEAEQDNVDPRIVEIAEVANDITSDSKGKQELAQPADLNPTNYGNWCGKNNSGPGEPINELDRACMGHDHCLNINRPTCDCDQEFVSRLREIRGQFSGWARTYLEAAIVAVPTWHGC</sequence>
<evidence type="ECO:0008006" key="3">
    <source>
        <dbReference type="Google" id="ProtNLM"/>
    </source>
</evidence>
<dbReference type="Proteomes" id="UP000019226">
    <property type="component" value="Chromosome"/>
</dbReference>
<protein>
    <recommendedName>
        <fullName evidence="3">Phospholipase A2 domain-containing protein</fullName>
    </recommendedName>
</protein>
<proteinExistence type="predicted"/>
<organism evidence="1 2">
    <name type="scientific">Corynebacterium casei LMG S-19264</name>
    <dbReference type="NCBI Taxonomy" id="1285583"/>
    <lineage>
        <taxon>Bacteria</taxon>
        <taxon>Bacillati</taxon>
        <taxon>Actinomycetota</taxon>
        <taxon>Actinomycetes</taxon>
        <taxon>Mycobacteriales</taxon>
        <taxon>Corynebacteriaceae</taxon>
        <taxon>Corynebacterium</taxon>
    </lineage>
</organism>
<dbReference type="EMBL" id="CP004350">
    <property type="protein sequence ID" value="AHI18755.1"/>
    <property type="molecule type" value="Genomic_DNA"/>
</dbReference>
<evidence type="ECO:0000313" key="1">
    <source>
        <dbReference type="EMBL" id="AHI18755.1"/>
    </source>
</evidence>
<dbReference type="Gene3D" id="1.20.90.10">
    <property type="entry name" value="Phospholipase A2 domain"/>
    <property type="match status" value="1"/>
</dbReference>
<evidence type="ECO:0000313" key="2">
    <source>
        <dbReference type="Proteomes" id="UP000019226"/>
    </source>
</evidence>
<gene>
    <name evidence="1" type="ORF">CCASEI_00850</name>
</gene>
<accession>A0ABN4C850</accession>